<organism evidence="1 2">
    <name type="scientific">Nonomuraea jabiensis</name>
    <dbReference type="NCBI Taxonomy" id="882448"/>
    <lineage>
        <taxon>Bacteria</taxon>
        <taxon>Bacillati</taxon>
        <taxon>Actinomycetota</taxon>
        <taxon>Actinomycetes</taxon>
        <taxon>Streptosporangiales</taxon>
        <taxon>Streptosporangiaceae</taxon>
        <taxon>Nonomuraea</taxon>
    </lineage>
</organism>
<dbReference type="AlphaFoldDB" id="A0A7W9G793"/>
<dbReference type="Proteomes" id="UP000579153">
    <property type="component" value="Unassembled WGS sequence"/>
</dbReference>
<proteinExistence type="predicted"/>
<protein>
    <submittedName>
        <fullName evidence="1">DNA-binding PadR family transcriptional regulator</fullName>
    </submittedName>
</protein>
<keyword evidence="1" id="KW-0238">DNA-binding</keyword>
<dbReference type="InterPro" id="IPR036388">
    <property type="entry name" value="WH-like_DNA-bd_sf"/>
</dbReference>
<gene>
    <name evidence="1" type="ORF">HD596_005301</name>
</gene>
<evidence type="ECO:0000313" key="2">
    <source>
        <dbReference type="Proteomes" id="UP000579153"/>
    </source>
</evidence>
<evidence type="ECO:0000313" key="1">
    <source>
        <dbReference type="EMBL" id="MBB5778545.1"/>
    </source>
</evidence>
<sequence>MRLEERGWIEPVESAERRKPYRLTESGRSALGEQLATLRRIEQAGARRTGAAWGLA</sequence>
<accession>A0A7W9G793</accession>
<dbReference type="EMBL" id="JACHMB010000001">
    <property type="protein sequence ID" value="MBB5778545.1"/>
    <property type="molecule type" value="Genomic_DNA"/>
</dbReference>
<dbReference type="InterPro" id="IPR036390">
    <property type="entry name" value="WH_DNA-bd_sf"/>
</dbReference>
<dbReference type="Gene3D" id="1.10.10.10">
    <property type="entry name" value="Winged helix-like DNA-binding domain superfamily/Winged helix DNA-binding domain"/>
    <property type="match status" value="1"/>
</dbReference>
<name>A0A7W9G793_9ACTN</name>
<dbReference type="SUPFAM" id="SSF46785">
    <property type="entry name" value="Winged helix' DNA-binding domain"/>
    <property type="match status" value="1"/>
</dbReference>
<keyword evidence="2" id="KW-1185">Reference proteome</keyword>
<reference evidence="1 2" key="1">
    <citation type="submission" date="2020-08" db="EMBL/GenBank/DDBJ databases">
        <title>Sequencing the genomes of 1000 actinobacteria strains.</title>
        <authorList>
            <person name="Klenk H.-P."/>
        </authorList>
    </citation>
    <scope>NUCLEOTIDE SEQUENCE [LARGE SCALE GENOMIC DNA]</scope>
    <source>
        <strain evidence="1 2">DSM 45507</strain>
    </source>
</reference>
<comment type="caution">
    <text evidence="1">The sequence shown here is derived from an EMBL/GenBank/DDBJ whole genome shotgun (WGS) entry which is preliminary data.</text>
</comment>
<dbReference type="GO" id="GO:0003677">
    <property type="term" value="F:DNA binding"/>
    <property type="evidence" value="ECO:0007669"/>
    <property type="project" value="UniProtKB-KW"/>
</dbReference>